<dbReference type="CDD" id="cd03411">
    <property type="entry name" value="Ferrochelatase_N"/>
    <property type="match status" value="1"/>
</dbReference>
<dbReference type="SUPFAM" id="SSF53800">
    <property type="entry name" value="Chelatase"/>
    <property type="match status" value="1"/>
</dbReference>
<evidence type="ECO:0000256" key="5">
    <source>
        <dbReference type="ARBA" id="ARBA00023244"/>
    </source>
</evidence>
<comment type="similarity">
    <text evidence="1 7 8">Belongs to the ferrochelatase family.</text>
</comment>
<dbReference type="InterPro" id="IPR033644">
    <property type="entry name" value="Ferrochelatase_C"/>
</dbReference>
<evidence type="ECO:0000256" key="8">
    <source>
        <dbReference type="RuleBase" id="RU004185"/>
    </source>
</evidence>
<evidence type="ECO:0000256" key="2">
    <source>
        <dbReference type="ARBA" id="ARBA00023004"/>
    </source>
</evidence>
<dbReference type="GO" id="GO:0046872">
    <property type="term" value="F:metal ion binding"/>
    <property type="evidence" value="ECO:0007669"/>
    <property type="project" value="UniProtKB-KW"/>
</dbReference>
<evidence type="ECO:0000256" key="3">
    <source>
        <dbReference type="ARBA" id="ARBA00023133"/>
    </source>
</evidence>
<feature type="binding site" evidence="7">
    <location>
        <position position="189"/>
    </location>
    <ligand>
        <name>Fe(2+)</name>
        <dbReference type="ChEBI" id="CHEBI:29033"/>
    </ligand>
</feature>
<proteinExistence type="inferred from homology"/>
<comment type="function">
    <text evidence="7">Catalyzes the ferrous insertion into protoporphyrin IX.</text>
</comment>
<dbReference type="GO" id="GO:0005737">
    <property type="term" value="C:cytoplasm"/>
    <property type="evidence" value="ECO:0007669"/>
    <property type="project" value="UniProtKB-SubCell"/>
</dbReference>
<dbReference type="InterPro" id="IPR033659">
    <property type="entry name" value="Ferrochelatase_N"/>
</dbReference>
<dbReference type="STRING" id="1122973.GCA_000379925_00997"/>
<comment type="catalytic activity">
    <reaction evidence="6">
        <text>Fe-coproporphyrin III + 2 H(+) = coproporphyrin III + Fe(2+)</text>
        <dbReference type="Rhea" id="RHEA:49572"/>
        <dbReference type="ChEBI" id="CHEBI:15378"/>
        <dbReference type="ChEBI" id="CHEBI:29033"/>
        <dbReference type="ChEBI" id="CHEBI:68438"/>
        <dbReference type="ChEBI" id="CHEBI:131725"/>
        <dbReference type="EC" id="4.99.1.9"/>
    </reaction>
    <physiologicalReaction direction="right-to-left" evidence="6">
        <dbReference type="Rhea" id="RHEA:49574"/>
    </physiologicalReaction>
</comment>
<keyword evidence="10" id="KW-1185">Reference proteome</keyword>
<evidence type="ECO:0000256" key="7">
    <source>
        <dbReference type="HAMAP-Rule" id="MF_00323"/>
    </source>
</evidence>
<keyword evidence="3 7" id="KW-0350">Heme biosynthesis</keyword>
<dbReference type="OrthoDB" id="9809741at2"/>
<dbReference type="EMBL" id="SPNC01000007">
    <property type="protein sequence ID" value="TFH97101.1"/>
    <property type="molecule type" value="Genomic_DNA"/>
</dbReference>
<accession>A0A4Y8WS19</accession>
<evidence type="ECO:0000256" key="4">
    <source>
        <dbReference type="ARBA" id="ARBA00023239"/>
    </source>
</evidence>
<dbReference type="PANTHER" id="PTHR11108:SF1">
    <property type="entry name" value="FERROCHELATASE, MITOCHONDRIAL"/>
    <property type="match status" value="1"/>
</dbReference>
<sequence length="328" mass="37067">MMMKRAIILINTGSPESLALSDVRAFLEAFLTDKRIINLPSVLRILLVKGIIVPRRAPKTRDKYALIWEEEGAPLVLRSVELVREVQRISGVPTFTAMRYQKGSLKRTLDKAAQRGCEEVVLVPLFPHYARSSYESAIAHAMEVWQQGAYTFALRSVAPYYHHPIYIEALAEQVSQSVPMGSHLVFSYHGIPLAQAKPYLGNIEKDYERQCHETTRLLMAHPWVKSLQLTHEVAYQSRFGSTKWLSPTLEERLAHLPSEGHKKVAVVCPSFVCDGLETTWEIGMHLKAMWAGDQFTLVPCPNASHTMARAIVDLINHSTTDVERWIAP</sequence>
<comment type="subcellular location">
    <subcellularLocation>
        <location evidence="7">Cytoplasm</location>
    </subcellularLocation>
</comment>
<comment type="caution">
    <text evidence="9">The sequence shown here is derived from an EMBL/GenBank/DDBJ whole genome shotgun (WGS) entry which is preliminary data.</text>
</comment>
<dbReference type="Proteomes" id="UP000297225">
    <property type="component" value="Unassembled WGS sequence"/>
</dbReference>
<dbReference type="NCBIfam" id="TIGR00109">
    <property type="entry name" value="hemH"/>
    <property type="match status" value="1"/>
</dbReference>
<dbReference type="PANTHER" id="PTHR11108">
    <property type="entry name" value="FERROCHELATASE"/>
    <property type="match status" value="1"/>
</dbReference>
<dbReference type="CDD" id="cd00419">
    <property type="entry name" value="Ferrochelatase_C"/>
    <property type="match status" value="1"/>
</dbReference>
<dbReference type="InterPro" id="IPR001015">
    <property type="entry name" value="Ferrochelatase"/>
</dbReference>
<dbReference type="RefSeq" id="WP_134848853.1">
    <property type="nucleotide sequence ID" value="NZ_CP197400.1"/>
</dbReference>
<comment type="pathway">
    <text evidence="7">Porphyrin-containing compound metabolism; protoheme biosynthesis; protoheme from protoporphyrin-IX: step 1/1.</text>
</comment>
<evidence type="ECO:0000256" key="6">
    <source>
        <dbReference type="ARBA" id="ARBA00024536"/>
    </source>
</evidence>
<evidence type="ECO:0000313" key="9">
    <source>
        <dbReference type="EMBL" id="TFH97101.1"/>
    </source>
</evidence>
<dbReference type="EC" id="4.98.1.1" evidence="7"/>
<comment type="catalytic activity">
    <reaction evidence="7">
        <text>heme b + 2 H(+) = protoporphyrin IX + Fe(2+)</text>
        <dbReference type="Rhea" id="RHEA:22584"/>
        <dbReference type="ChEBI" id="CHEBI:15378"/>
        <dbReference type="ChEBI" id="CHEBI:29033"/>
        <dbReference type="ChEBI" id="CHEBI:57306"/>
        <dbReference type="ChEBI" id="CHEBI:60344"/>
        <dbReference type="EC" id="4.98.1.1"/>
    </reaction>
</comment>
<name>A0A4Y8WS19_9PORP</name>
<evidence type="ECO:0000256" key="1">
    <source>
        <dbReference type="ARBA" id="ARBA00007718"/>
    </source>
</evidence>
<dbReference type="HAMAP" id="MF_00323">
    <property type="entry name" value="Ferrochelatase"/>
    <property type="match status" value="1"/>
</dbReference>
<gene>
    <name evidence="7 9" type="primary">hemH</name>
    <name evidence="9" type="ORF">E4P47_00990</name>
</gene>
<dbReference type="AlphaFoldDB" id="A0A4Y8WS19"/>
<dbReference type="GO" id="GO:0006783">
    <property type="term" value="P:heme biosynthetic process"/>
    <property type="evidence" value="ECO:0007669"/>
    <property type="project" value="UniProtKB-UniRule"/>
</dbReference>
<keyword evidence="7" id="KW-0963">Cytoplasm</keyword>
<keyword evidence="4 7" id="KW-0456">Lyase</keyword>
<evidence type="ECO:0000313" key="10">
    <source>
        <dbReference type="Proteomes" id="UP000297225"/>
    </source>
</evidence>
<dbReference type="Gene3D" id="3.40.50.1400">
    <property type="match status" value="2"/>
</dbReference>
<organism evidence="9 10">
    <name type="scientific">Porphyromonas levii</name>
    <dbReference type="NCBI Taxonomy" id="28114"/>
    <lineage>
        <taxon>Bacteria</taxon>
        <taxon>Pseudomonadati</taxon>
        <taxon>Bacteroidota</taxon>
        <taxon>Bacteroidia</taxon>
        <taxon>Bacteroidales</taxon>
        <taxon>Porphyromonadaceae</taxon>
        <taxon>Porphyromonas</taxon>
    </lineage>
</organism>
<keyword evidence="5 7" id="KW-0627">Porphyrin biosynthesis</keyword>
<keyword evidence="2 7" id="KW-0408">Iron</keyword>
<dbReference type="UniPathway" id="UPA00252">
    <property type="reaction ID" value="UER00325"/>
</dbReference>
<reference evidence="9 10" key="1">
    <citation type="submission" date="2019-03" db="EMBL/GenBank/DDBJ databases">
        <title>Porphyromonas levii Isolated from the Uterus of Dairy Cows.</title>
        <authorList>
            <person name="Francis A.M."/>
        </authorList>
    </citation>
    <scope>NUCLEOTIDE SEQUENCE [LARGE SCALE GENOMIC DNA]</scope>
    <source>
        <strain evidence="9 10">AF5678</strain>
    </source>
</reference>
<protein>
    <recommendedName>
        <fullName evidence="7">Ferrochelatase</fullName>
        <ecNumber evidence="7">4.98.1.1</ecNumber>
    </recommendedName>
    <alternativeName>
        <fullName evidence="7">Heme synthase</fullName>
    </alternativeName>
    <alternativeName>
        <fullName evidence="7">Protoheme ferro-lyase</fullName>
    </alternativeName>
</protein>
<feature type="binding site" evidence="7">
    <location>
        <position position="277"/>
    </location>
    <ligand>
        <name>Fe(2+)</name>
        <dbReference type="ChEBI" id="CHEBI:29033"/>
    </ligand>
</feature>
<dbReference type="GO" id="GO:0004325">
    <property type="term" value="F:ferrochelatase activity"/>
    <property type="evidence" value="ECO:0007669"/>
    <property type="project" value="UniProtKB-UniRule"/>
</dbReference>
<keyword evidence="7" id="KW-0479">Metal-binding</keyword>
<dbReference type="Pfam" id="PF00762">
    <property type="entry name" value="Ferrochelatase"/>
    <property type="match status" value="1"/>
</dbReference>